<dbReference type="GO" id="GO:0008168">
    <property type="term" value="F:methyltransferase activity"/>
    <property type="evidence" value="ECO:0007669"/>
    <property type="project" value="UniProtKB-KW"/>
</dbReference>
<evidence type="ECO:0000313" key="8">
    <source>
        <dbReference type="EMBL" id="GAA4304208.1"/>
    </source>
</evidence>
<dbReference type="EC" id="2.1.1.72" evidence="2"/>
<dbReference type="PROSITE" id="PS00092">
    <property type="entry name" value="N6_MTASE"/>
    <property type="match status" value="1"/>
</dbReference>
<accession>A0ABP8FI19</accession>
<evidence type="ECO:0000256" key="2">
    <source>
        <dbReference type="ARBA" id="ARBA00011900"/>
    </source>
</evidence>
<reference evidence="9" key="1">
    <citation type="journal article" date="2019" name="Int. J. Syst. Evol. Microbiol.">
        <title>The Global Catalogue of Microorganisms (GCM) 10K type strain sequencing project: providing services to taxonomists for standard genome sequencing and annotation.</title>
        <authorList>
            <consortium name="The Broad Institute Genomics Platform"/>
            <consortium name="The Broad Institute Genome Sequencing Center for Infectious Disease"/>
            <person name="Wu L."/>
            <person name="Ma J."/>
        </authorList>
    </citation>
    <scope>NUCLEOTIDE SEQUENCE [LARGE SCALE GENOMIC DNA]</scope>
    <source>
        <strain evidence="9">JCM 31290</strain>
    </source>
</reference>
<organism evidence="8 9">
    <name type="scientific">Streptomyces venetus</name>
    <dbReference type="NCBI Taxonomy" id="1701086"/>
    <lineage>
        <taxon>Bacteria</taxon>
        <taxon>Bacillati</taxon>
        <taxon>Actinomycetota</taxon>
        <taxon>Actinomycetes</taxon>
        <taxon>Kitasatosporales</taxon>
        <taxon>Streptomycetaceae</taxon>
        <taxon>Streptomyces</taxon>
    </lineage>
</organism>
<comment type="caution">
    <text evidence="8">The sequence shown here is derived from an EMBL/GenBank/DDBJ whole genome shotgun (WGS) entry which is preliminary data.</text>
</comment>
<evidence type="ECO:0000256" key="1">
    <source>
        <dbReference type="ARBA" id="ARBA00006594"/>
    </source>
</evidence>
<protein>
    <recommendedName>
        <fullName evidence="2">site-specific DNA-methyltransferase (adenine-specific)</fullName>
        <ecNumber evidence="2">2.1.1.72</ecNumber>
    </recommendedName>
</protein>
<name>A0ABP8FI19_9ACTN</name>
<dbReference type="InterPro" id="IPR011639">
    <property type="entry name" value="MethylTrfase_TaqI-like_dom"/>
</dbReference>
<dbReference type="Proteomes" id="UP001501115">
    <property type="component" value="Unassembled WGS sequence"/>
</dbReference>
<keyword evidence="5" id="KW-0949">S-adenosyl-L-methionine</keyword>
<comment type="catalytic activity">
    <reaction evidence="6">
        <text>a 2'-deoxyadenosine in DNA + S-adenosyl-L-methionine = an N(6)-methyl-2'-deoxyadenosine in DNA + S-adenosyl-L-homocysteine + H(+)</text>
        <dbReference type="Rhea" id="RHEA:15197"/>
        <dbReference type="Rhea" id="RHEA-COMP:12418"/>
        <dbReference type="Rhea" id="RHEA-COMP:12419"/>
        <dbReference type="ChEBI" id="CHEBI:15378"/>
        <dbReference type="ChEBI" id="CHEBI:57856"/>
        <dbReference type="ChEBI" id="CHEBI:59789"/>
        <dbReference type="ChEBI" id="CHEBI:90615"/>
        <dbReference type="ChEBI" id="CHEBI:90616"/>
        <dbReference type="EC" id="2.1.1.72"/>
    </reaction>
</comment>
<evidence type="ECO:0000256" key="3">
    <source>
        <dbReference type="ARBA" id="ARBA00022603"/>
    </source>
</evidence>
<dbReference type="RefSeq" id="WP_345661139.1">
    <property type="nucleotide sequence ID" value="NZ_BAABET010000003.1"/>
</dbReference>
<dbReference type="InterPro" id="IPR002052">
    <property type="entry name" value="DNA_methylase_N6_adenine_CS"/>
</dbReference>
<gene>
    <name evidence="8" type="ORF">GCM10023086_21240</name>
</gene>
<feature type="domain" description="Type II methyltransferase M.TaqI-like" evidence="7">
    <location>
        <begin position="118"/>
        <end position="230"/>
    </location>
</feature>
<evidence type="ECO:0000256" key="5">
    <source>
        <dbReference type="ARBA" id="ARBA00022691"/>
    </source>
</evidence>
<keyword evidence="3 8" id="KW-0489">Methyltransferase</keyword>
<dbReference type="InterPro" id="IPR050953">
    <property type="entry name" value="N4_N6_ade-DNA_methylase"/>
</dbReference>
<dbReference type="GO" id="GO:0032259">
    <property type="term" value="P:methylation"/>
    <property type="evidence" value="ECO:0007669"/>
    <property type="project" value="UniProtKB-KW"/>
</dbReference>
<dbReference type="SUPFAM" id="SSF53335">
    <property type="entry name" value="S-adenosyl-L-methionine-dependent methyltransferases"/>
    <property type="match status" value="1"/>
</dbReference>
<sequence>MSKLLPEVLTERTETRRVTRSNALDAATRADLGQYFTPSTAAALITGLPSLPKTGVLRVLDPGAGVGSLTAALVARVATVAPDLKLDVTTFEIDEQVNGDLTVTLDECADAHSLTYEQHTADFITWAAATLTEGRDLPQWDLVVMNPPYRKINSKSAERALLASCGIETSNLYTAFVALALRFLAPEGQLVAITPRSFANGSYFRKFRDDLLKRTRLRNLHVFERRDRVFSDSEVLQENVIFHATADQAPGDVIVSVSRGYEDLPVRHSVPYGQVVDEADPQKFIHIATNADDLATAGRMAKLPATLRDLDVQVSTGRVVDFRTAENLLSSPGKGAVPLLYPVNLSAGRVVWPASGGRKPQALVDNEDTRPLMLPSGTYCLVKRFSAKEEPRRVSASLLLPDDINGEDVGVENHINVFHQAHHGLDPDLAAGLTAYLNSSVVDQYVRIFSGHTQINAGDLRSLKYPSLQQLKELGLRVGLSVTPGMVDAALAEVVPELDLGRTNVDAVGSAASEGP</sequence>
<keyword evidence="9" id="KW-1185">Reference proteome</keyword>
<dbReference type="Gene3D" id="3.40.50.150">
    <property type="entry name" value="Vaccinia Virus protein VP39"/>
    <property type="match status" value="1"/>
</dbReference>
<evidence type="ECO:0000259" key="7">
    <source>
        <dbReference type="Pfam" id="PF07669"/>
    </source>
</evidence>
<evidence type="ECO:0000256" key="4">
    <source>
        <dbReference type="ARBA" id="ARBA00022679"/>
    </source>
</evidence>
<dbReference type="PANTHER" id="PTHR33841">
    <property type="entry name" value="DNA METHYLTRANSFERASE YEEA-RELATED"/>
    <property type="match status" value="1"/>
</dbReference>
<evidence type="ECO:0000313" key="9">
    <source>
        <dbReference type="Proteomes" id="UP001501115"/>
    </source>
</evidence>
<dbReference type="PANTHER" id="PTHR33841:SF5">
    <property type="entry name" value="DNA METHYLASE (MODIFICATION METHYLASE) (METHYLTRANSFERASE)-RELATED"/>
    <property type="match status" value="1"/>
</dbReference>
<dbReference type="PRINTS" id="PR00507">
    <property type="entry name" value="N12N6MTFRASE"/>
</dbReference>
<comment type="similarity">
    <text evidence="1">Belongs to the N(4)/N(6)-methyltransferase family.</text>
</comment>
<dbReference type="InterPro" id="IPR029063">
    <property type="entry name" value="SAM-dependent_MTases_sf"/>
</dbReference>
<proteinExistence type="inferred from homology"/>
<keyword evidence="4" id="KW-0808">Transferase</keyword>
<dbReference type="Pfam" id="PF07669">
    <property type="entry name" value="Eco57I"/>
    <property type="match status" value="1"/>
</dbReference>
<dbReference type="EMBL" id="BAABET010000003">
    <property type="protein sequence ID" value="GAA4304208.1"/>
    <property type="molecule type" value="Genomic_DNA"/>
</dbReference>
<evidence type="ECO:0000256" key="6">
    <source>
        <dbReference type="ARBA" id="ARBA00047942"/>
    </source>
</evidence>